<protein>
    <recommendedName>
        <fullName evidence="3">RNA helicase</fullName>
        <ecNumber evidence="3">3.6.4.13</ecNumber>
    </recommendedName>
</protein>
<dbReference type="SUPFAM" id="SSF52540">
    <property type="entry name" value="P-loop containing nucleoside triphosphate hydrolases"/>
    <property type="match status" value="1"/>
</dbReference>
<dbReference type="EnsemblMetazoa" id="G16595.1">
    <property type="protein sequence ID" value="G16595.1:cds"/>
    <property type="gene ID" value="G16595"/>
</dbReference>
<evidence type="ECO:0000256" key="15">
    <source>
        <dbReference type="ARBA" id="ARBA00049390"/>
    </source>
</evidence>
<dbReference type="GO" id="GO:0003723">
    <property type="term" value="F:RNA binding"/>
    <property type="evidence" value="ECO:0007669"/>
    <property type="project" value="UniProtKB-KW"/>
</dbReference>
<dbReference type="Pfam" id="PF18119">
    <property type="entry name" value="RIG-I_C"/>
    <property type="match status" value="1"/>
</dbReference>
<dbReference type="SMART" id="SM00490">
    <property type="entry name" value="HELICc"/>
    <property type="match status" value="1"/>
</dbReference>
<dbReference type="InterPro" id="IPR027417">
    <property type="entry name" value="P-loop_NTPase"/>
</dbReference>
<dbReference type="Pfam" id="PF00271">
    <property type="entry name" value="Helicase_C"/>
    <property type="match status" value="1"/>
</dbReference>
<dbReference type="Gene3D" id="2.170.150.30">
    <property type="entry name" value="RIG-I-like receptor, C-terminal regulatory domain"/>
    <property type="match status" value="1"/>
</dbReference>
<dbReference type="InterPro" id="IPR014001">
    <property type="entry name" value="Helicase_ATP-bd"/>
</dbReference>
<dbReference type="InterPro" id="IPR021673">
    <property type="entry name" value="RLR_CTR"/>
</dbReference>
<evidence type="ECO:0000259" key="19">
    <source>
        <dbReference type="PROSITE" id="PS51789"/>
    </source>
</evidence>
<dbReference type="InterPro" id="IPR001650">
    <property type="entry name" value="Helicase_C-like"/>
</dbReference>
<dbReference type="InterPro" id="IPR051363">
    <property type="entry name" value="RLR_Helicase"/>
</dbReference>
<dbReference type="AlphaFoldDB" id="A0A8W8IZK0"/>
<keyword evidence="11" id="KW-0067">ATP-binding</keyword>
<dbReference type="InterPro" id="IPR011029">
    <property type="entry name" value="DEATH-like_dom_sf"/>
</dbReference>
<dbReference type="GO" id="GO:0051607">
    <property type="term" value="P:defense response to virus"/>
    <property type="evidence" value="ECO:0007669"/>
    <property type="project" value="UniProtKB-KW"/>
</dbReference>
<keyword evidence="6" id="KW-0479">Metal-binding</keyword>
<evidence type="ECO:0000256" key="13">
    <source>
        <dbReference type="ARBA" id="ARBA00022884"/>
    </source>
</evidence>
<keyword evidence="4" id="KW-0963">Cytoplasm</keyword>
<dbReference type="GO" id="GO:0003724">
    <property type="term" value="F:RNA helicase activity"/>
    <property type="evidence" value="ECO:0007669"/>
    <property type="project" value="UniProtKB-EC"/>
</dbReference>
<evidence type="ECO:0000256" key="10">
    <source>
        <dbReference type="ARBA" id="ARBA00022833"/>
    </source>
</evidence>
<dbReference type="OMA" id="CEAREDN"/>
<reference evidence="20" key="1">
    <citation type="submission" date="2022-08" db="UniProtKB">
        <authorList>
            <consortium name="EnsemblMetazoa"/>
        </authorList>
    </citation>
    <scope>IDENTIFICATION</scope>
    <source>
        <strain evidence="20">05x7-T-G4-1.051#20</strain>
    </source>
</reference>
<evidence type="ECO:0000256" key="11">
    <source>
        <dbReference type="ARBA" id="ARBA00022840"/>
    </source>
</evidence>
<keyword evidence="14" id="KW-0051">Antiviral defense</keyword>
<evidence type="ECO:0000256" key="2">
    <source>
        <dbReference type="ARBA" id="ARBA00006866"/>
    </source>
</evidence>
<keyword evidence="12" id="KW-0391">Immunity</keyword>
<dbReference type="Gene3D" id="1.10.533.10">
    <property type="entry name" value="Death Domain, Fas"/>
    <property type="match status" value="2"/>
</dbReference>
<keyword evidence="8" id="KW-0378">Hydrolase</keyword>
<accession>A0A8W8IZK0</accession>
<dbReference type="SMART" id="SM00487">
    <property type="entry name" value="DEXDc"/>
    <property type="match status" value="1"/>
</dbReference>
<evidence type="ECO:0000256" key="6">
    <source>
        <dbReference type="ARBA" id="ARBA00022723"/>
    </source>
</evidence>
<dbReference type="PROSITE" id="PS51194">
    <property type="entry name" value="HELICASE_CTER"/>
    <property type="match status" value="1"/>
</dbReference>
<dbReference type="GO" id="GO:0045087">
    <property type="term" value="P:innate immune response"/>
    <property type="evidence" value="ECO:0007669"/>
    <property type="project" value="UniProtKB-KW"/>
</dbReference>
<evidence type="ECO:0000256" key="16">
    <source>
        <dbReference type="SAM" id="MobiDB-lite"/>
    </source>
</evidence>
<feature type="domain" description="Helicase ATP-binding" evidence="17">
    <location>
        <begin position="254"/>
        <end position="425"/>
    </location>
</feature>
<dbReference type="GO" id="GO:0005737">
    <property type="term" value="C:cytoplasm"/>
    <property type="evidence" value="ECO:0007669"/>
    <property type="project" value="UniProtKB-SubCell"/>
</dbReference>
<evidence type="ECO:0000256" key="9">
    <source>
        <dbReference type="ARBA" id="ARBA00022806"/>
    </source>
</evidence>
<dbReference type="Gene3D" id="3.40.50.300">
    <property type="entry name" value="P-loop containing nucleotide triphosphate hydrolases"/>
    <property type="match status" value="2"/>
</dbReference>
<keyword evidence="9" id="KW-0347">Helicase</keyword>
<dbReference type="GO" id="GO:0016787">
    <property type="term" value="F:hydrolase activity"/>
    <property type="evidence" value="ECO:0007669"/>
    <property type="project" value="UniProtKB-KW"/>
</dbReference>
<keyword evidence="13" id="KW-0694">RNA-binding</keyword>
<evidence type="ECO:0000256" key="7">
    <source>
        <dbReference type="ARBA" id="ARBA00022741"/>
    </source>
</evidence>
<dbReference type="Pfam" id="PF11648">
    <property type="entry name" value="RIG-I_C-RD"/>
    <property type="match status" value="1"/>
</dbReference>
<dbReference type="InterPro" id="IPR038557">
    <property type="entry name" value="RLR_C_sf"/>
</dbReference>
<dbReference type="PROSITE" id="PS51192">
    <property type="entry name" value="HELICASE_ATP_BIND_1"/>
    <property type="match status" value="1"/>
</dbReference>
<evidence type="ECO:0000256" key="5">
    <source>
        <dbReference type="ARBA" id="ARBA00022588"/>
    </source>
</evidence>
<dbReference type="GO" id="GO:0005524">
    <property type="term" value="F:ATP binding"/>
    <property type="evidence" value="ECO:0007669"/>
    <property type="project" value="UniProtKB-KW"/>
</dbReference>
<dbReference type="PANTHER" id="PTHR14074">
    <property type="entry name" value="HELICASE WITH DEATH DOMAIN-RELATED"/>
    <property type="match status" value="1"/>
</dbReference>
<evidence type="ECO:0000256" key="8">
    <source>
        <dbReference type="ARBA" id="ARBA00022801"/>
    </source>
</evidence>
<sequence length="923" mass="106455">MAKITQRFLSEVKEHLEPSDVLDHFTSLPEDEVYMITQLQEAGHREKACMKFLKLILKRENEEEILENVDKLINAFREEGYQRLVDCYENTDDEDRAAGEDFMEFLFKMTKPELMNEIDAASLIPILLAKGYIKIKDQQYLNSLQVGDRSEACRELVRRMKKKHKHWAAALFDALNETQPALLTKIDPGASNDELVQKGLVAAPDSSPTPSTESDSEEEYTSDLEKYDKEVSEKTLKRKKVPEMRLRPYQLELAESAINGHNTIVCAHTGTGKTWVALHITKEHLLKNPEGRVVFLARTNALVEQQFNLFQKYIPDKKIYHLHTATKECLGMNLVFEDHHVFFLTPQILLNNINNKRISLSDVSLLIFDECHHTRKREPYNNVMKQYLTMKRKEKEVPQVVGLTATLGVGDSTTESGALQHMLKLCANLDVYDISTVTKNIEEFQKHVAIPKRETIKMGEKEKDPLKSIILQNIERIEEYISTTEVNNNKQLNPMWQKKPKRKDGKHYQRWTVHFRNKVSCKLRNNKQLVREVHAAMTHLAAYNEALDVNYLMNRDHVIEHLQRKFEDDLKTIDTASTKEKEFLQMIMEFCKKAGEMKVEMNPYLKLMREKMVEFVGEYEEVKGMVFIQTRATAFALAQYLSQELASLGIRAAPFTGTNSSETSKGMPDAQKNETLENFRKGDVNVLVATSVGSEGIDVPDCNFIITYNYTGNEASVIQMSGRARRHGSTVAHISDQTIQRREEVSLQKARLMDEAFRRLYMMHPDDRMGKILKYQSEIRNVDDPLSVDEASKAKKSFQLICFKCHAEAVSNTDLRLYVGQHRVVTNPDFRSRCEFDTNTTPSRYTISIIRCTKCKLKWGTTFKIEKLEIPVLKVTAFLFTTGGEEPHRFKKWGKVSLHIESIDKQELLDIYKDTPELEEPDD</sequence>
<dbReference type="GO" id="GO:0046872">
    <property type="term" value="F:metal ion binding"/>
    <property type="evidence" value="ECO:0007669"/>
    <property type="project" value="UniProtKB-KW"/>
</dbReference>
<evidence type="ECO:0000256" key="14">
    <source>
        <dbReference type="ARBA" id="ARBA00023118"/>
    </source>
</evidence>
<evidence type="ECO:0000256" key="4">
    <source>
        <dbReference type="ARBA" id="ARBA00022490"/>
    </source>
</evidence>
<evidence type="ECO:0000256" key="3">
    <source>
        <dbReference type="ARBA" id="ARBA00012552"/>
    </source>
</evidence>
<dbReference type="OrthoDB" id="416741at2759"/>
<keyword evidence="7" id="KW-0547">Nucleotide-binding</keyword>
<keyword evidence="5" id="KW-0399">Innate immunity</keyword>
<proteinExistence type="inferred from homology"/>
<feature type="domain" description="Helicase C-terminal" evidence="18">
    <location>
        <begin position="611"/>
        <end position="768"/>
    </location>
</feature>
<organism evidence="20 21">
    <name type="scientific">Magallana gigas</name>
    <name type="common">Pacific oyster</name>
    <name type="synonym">Crassostrea gigas</name>
    <dbReference type="NCBI Taxonomy" id="29159"/>
    <lineage>
        <taxon>Eukaryota</taxon>
        <taxon>Metazoa</taxon>
        <taxon>Spiralia</taxon>
        <taxon>Lophotrochozoa</taxon>
        <taxon>Mollusca</taxon>
        <taxon>Bivalvia</taxon>
        <taxon>Autobranchia</taxon>
        <taxon>Pteriomorphia</taxon>
        <taxon>Ostreida</taxon>
        <taxon>Ostreoidea</taxon>
        <taxon>Ostreidae</taxon>
        <taxon>Magallana</taxon>
    </lineage>
</organism>
<evidence type="ECO:0000259" key="17">
    <source>
        <dbReference type="PROSITE" id="PS51192"/>
    </source>
</evidence>
<evidence type="ECO:0000313" key="20">
    <source>
        <dbReference type="EnsemblMetazoa" id="G16595.3:cds"/>
    </source>
</evidence>
<evidence type="ECO:0000313" key="21">
    <source>
        <dbReference type="Proteomes" id="UP000005408"/>
    </source>
</evidence>
<feature type="domain" description="RLR CTR" evidence="19">
    <location>
        <begin position="788"/>
        <end position="910"/>
    </location>
</feature>
<evidence type="ECO:0000256" key="1">
    <source>
        <dbReference type="ARBA" id="ARBA00004496"/>
    </source>
</evidence>
<dbReference type="InterPro" id="IPR011545">
    <property type="entry name" value="DEAD/DEAH_box_helicase_dom"/>
</dbReference>
<comment type="catalytic activity">
    <reaction evidence="15">
        <text>ATP + H2O = ADP + phosphate + H(+)</text>
        <dbReference type="Rhea" id="RHEA:13065"/>
        <dbReference type="ChEBI" id="CHEBI:15377"/>
        <dbReference type="ChEBI" id="CHEBI:15378"/>
        <dbReference type="ChEBI" id="CHEBI:30616"/>
        <dbReference type="ChEBI" id="CHEBI:43474"/>
        <dbReference type="ChEBI" id="CHEBI:456216"/>
        <dbReference type="EC" id="3.6.4.13"/>
    </reaction>
    <physiologicalReaction direction="left-to-right" evidence="15">
        <dbReference type="Rhea" id="RHEA:13066"/>
    </physiologicalReaction>
</comment>
<keyword evidence="21" id="KW-1185">Reference proteome</keyword>
<dbReference type="CDD" id="cd15804">
    <property type="entry name" value="RLR_C"/>
    <property type="match status" value="1"/>
</dbReference>
<feature type="region of interest" description="Disordered" evidence="16">
    <location>
        <begin position="201"/>
        <end position="228"/>
    </location>
</feature>
<keyword evidence="10" id="KW-0862">Zinc</keyword>
<dbReference type="Pfam" id="PF00270">
    <property type="entry name" value="DEAD"/>
    <property type="match status" value="1"/>
</dbReference>
<dbReference type="InterPro" id="IPR041204">
    <property type="entry name" value="RIG-I-like_C"/>
</dbReference>
<dbReference type="PANTHER" id="PTHR14074:SF16">
    <property type="entry name" value="ANTIVIRAL INNATE IMMUNE RESPONSE RECEPTOR RIG-I"/>
    <property type="match status" value="1"/>
</dbReference>
<name>A0A8W8IZK0_MAGGI</name>
<comment type="subcellular location">
    <subcellularLocation>
        <location evidence="1">Cytoplasm</location>
    </subcellularLocation>
</comment>
<evidence type="ECO:0000259" key="18">
    <source>
        <dbReference type="PROSITE" id="PS51194"/>
    </source>
</evidence>
<feature type="compositionally biased region" description="Low complexity" evidence="16">
    <location>
        <begin position="204"/>
        <end position="213"/>
    </location>
</feature>
<comment type="similarity">
    <text evidence="2">Belongs to the helicase family. RLR subfamily.</text>
</comment>
<dbReference type="EC" id="3.6.4.13" evidence="3"/>
<dbReference type="Gene3D" id="1.20.1320.30">
    <property type="match status" value="1"/>
</dbReference>
<dbReference type="EnsemblMetazoa" id="G16595.3">
    <property type="protein sequence ID" value="G16595.3:cds"/>
    <property type="gene ID" value="G16595"/>
</dbReference>
<dbReference type="Proteomes" id="UP000005408">
    <property type="component" value="Unassembled WGS sequence"/>
</dbReference>
<dbReference type="PROSITE" id="PS51789">
    <property type="entry name" value="RLR_CTR"/>
    <property type="match status" value="1"/>
</dbReference>
<evidence type="ECO:0000256" key="12">
    <source>
        <dbReference type="ARBA" id="ARBA00022859"/>
    </source>
</evidence>